<dbReference type="AlphaFoldDB" id="A0A811QHH8"/>
<name>A0A811QHH8_9POAL</name>
<comment type="caution">
    <text evidence="4">The sequence shown here is derived from an EMBL/GenBank/DDBJ whole genome shotgun (WGS) entry which is preliminary data.</text>
</comment>
<feature type="domain" description="F-box" evidence="2">
    <location>
        <begin position="11"/>
        <end position="51"/>
    </location>
</feature>
<gene>
    <name evidence="4" type="ORF">NCGR_LOCUS42123</name>
</gene>
<dbReference type="Pfam" id="PF00646">
    <property type="entry name" value="F-box"/>
    <property type="match status" value="1"/>
</dbReference>
<organism evidence="4 5">
    <name type="scientific">Miscanthus lutarioriparius</name>
    <dbReference type="NCBI Taxonomy" id="422564"/>
    <lineage>
        <taxon>Eukaryota</taxon>
        <taxon>Viridiplantae</taxon>
        <taxon>Streptophyta</taxon>
        <taxon>Embryophyta</taxon>
        <taxon>Tracheophyta</taxon>
        <taxon>Spermatophyta</taxon>
        <taxon>Magnoliopsida</taxon>
        <taxon>Liliopsida</taxon>
        <taxon>Poales</taxon>
        <taxon>Poaceae</taxon>
        <taxon>PACMAD clade</taxon>
        <taxon>Panicoideae</taxon>
        <taxon>Andropogonodae</taxon>
        <taxon>Andropogoneae</taxon>
        <taxon>Saccharinae</taxon>
        <taxon>Miscanthus</taxon>
    </lineage>
</organism>
<dbReference type="OrthoDB" id="586421at2759"/>
<accession>A0A811QHH8</accession>
<evidence type="ECO:0000313" key="5">
    <source>
        <dbReference type="Proteomes" id="UP000604825"/>
    </source>
</evidence>
<evidence type="ECO:0000313" key="4">
    <source>
        <dbReference type="EMBL" id="CAD6258655.1"/>
    </source>
</evidence>
<dbReference type="InterPro" id="IPR005174">
    <property type="entry name" value="KIB1-4_b-propeller"/>
</dbReference>
<evidence type="ECO:0000259" key="3">
    <source>
        <dbReference type="Pfam" id="PF03478"/>
    </source>
</evidence>
<evidence type="ECO:0000256" key="1">
    <source>
        <dbReference type="SAM" id="MobiDB-lite"/>
    </source>
</evidence>
<proteinExistence type="predicted"/>
<dbReference type="Gene3D" id="1.20.1280.50">
    <property type="match status" value="1"/>
</dbReference>
<dbReference type="Proteomes" id="UP000604825">
    <property type="component" value="Unassembled WGS sequence"/>
</dbReference>
<keyword evidence="5" id="KW-1185">Reference proteome</keyword>
<feature type="compositionally biased region" description="Basic residues" evidence="1">
    <location>
        <begin position="170"/>
        <end position="183"/>
    </location>
</feature>
<feature type="domain" description="KIB1-4 beta-propeller" evidence="3">
    <location>
        <begin position="75"/>
        <end position="151"/>
    </location>
</feature>
<dbReference type="InterPro" id="IPR001810">
    <property type="entry name" value="F-box_dom"/>
</dbReference>
<dbReference type="Pfam" id="PF03478">
    <property type="entry name" value="Beta-prop_KIB1-4"/>
    <property type="match status" value="1"/>
</dbReference>
<dbReference type="PANTHER" id="PTHR33110">
    <property type="entry name" value="F-BOX/KELCH-REPEAT PROTEIN-RELATED"/>
    <property type="match status" value="1"/>
</dbReference>
<dbReference type="SUPFAM" id="SSF81383">
    <property type="entry name" value="F-box domain"/>
    <property type="match status" value="1"/>
</dbReference>
<dbReference type="PANTHER" id="PTHR33110:SF43">
    <property type="entry name" value="F-BOX DOMAIN-CONTAINING PROTEIN"/>
    <property type="match status" value="1"/>
</dbReference>
<dbReference type="EMBL" id="CAJGYO010000010">
    <property type="protein sequence ID" value="CAD6258655.1"/>
    <property type="molecule type" value="Genomic_DNA"/>
</dbReference>
<feature type="region of interest" description="Disordered" evidence="1">
    <location>
        <begin position="170"/>
        <end position="230"/>
    </location>
</feature>
<protein>
    <recommendedName>
        <fullName evidence="6">F-box domain-containing protein</fullName>
    </recommendedName>
</protein>
<sequence length="230" mass="25739">MSKKKQRSPPWSDLTPELLALVFLCLPRRSDRVLFTAVCRAWRSAVQQCRLLPSPVPWLVRPDGSATRFPCGSETFHLPDGVRCHNSCGEWLLLSRDDRCCFLMNPFTKATMLLPKLFTYTTYPDPSETIHRLSGLLCINRNYISVLSLVVCSKRLIAVIVTKVLGGRTGCRRRSKGRRRSKDHHHESTTNRLQLKGEQLQEPVETDKDDPGTLLPGGTSGSSAASTTSC</sequence>
<dbReference type="InterPro" id="IPR036047">
    <property type="entry name" value="F-box-like_dom_sf"/>
</dbReference>
<feature type="compositionally biased region" description="Low complexity" evidence="1">
    <location>
        <begin position="212"/>
        <end position="230"/>
    </location>
</feature>
<reference evidence="4" key="1">
    <citation type="submission" date="2020-10" db="EMBL/GenBank/DDBJ databases">
        <authorList>
            <person name="Han B."/>
            <person name="Lu T."/>
            <person name="Zhao Q."/>
            <person name="Huang X."/>
            <person name="Zhao Y."/>
        </authorList>
    </citation>
    <scope>NUCLEOTIDE SEQUENCE</scope>
</reference>
<evidence type="ECO:0008006" key="6">
    <source>
        <dbReference type="Google" id="ProtNLM"/>
    </source>
</evidence>
<evidence type="ECO:0000259" key="2">
    <source>
        <dbReference type="Pfam" id="PF00646"/>
    </source>
</evidence>